<dbReference type="KEGG" id="vg:55620348"/>
<evidence type="ECO:0000313" key="1">
    <source>
        <dbReference type="EMBL" id="QDH49633.1"/>
    </source>
</evidence>
<organism evidence="1 2">
    <name type="scientific">Pantoea phage Kyle</name>
    <dbReference type="NCBI Taxonomy" id="2589665"/>
    <lineage>
        <taxon>Viruses</taxon>
        <taxon>Duplodnaviria</taxon>
        <taxon>Heunggongvirae</taxon>
        <taxon>Uroviricota</taxon>
        <taxon>Caudoviricetes</taxon>
        <taxon>Lindbergviridae</taxon>
        <taxon>Kylevirus</taxon>
        <taxon>Kylevirus kyle</taxon>
    </lineage>
</organism>
<dbReference type="Proteomes" id="UP000319711">
    <property type="component" value="Segment"/>
</dbReference>
<dbReference type="GeneID" id="55620348"/>
<gene>
    <name evidence="1" type="primary">68</name>
    <name evidence="1" type="ORF">KYLE_71</name>
</gene>
<proteinExistence type="predicted"/>
<name>A0A514A8N0_9CAUD</name>
<evidence type="ECO:0000313" key="2">
    <source>
        <dbReference type="Proteomes" id="UP000319711"/>
    </source>
</evidence>
<reference evidence="1 2" key="1">
    <citation type="submission" date="2019-06" db="EMBL/GenBank/DDBJ databases">
        <authorList>
            <person name="Fakulujo A."/>
            <person name="Fiaz D."/>
            <person name="Garg S."/>
            <person name="Gordon G."/>
            <person name="Haider Z."/>
            <person name="Hale A."/>
            <person name="Hodges K."/>
            <person name="Jacob L."/>
            <person name="Kandil F."/>
            <person name="Kincaid V."/>
            <person name="Melchor-Guerra M."/>
            <person name="Morrelli A."/>
            <person name="Morris R."/>
            <person name="Nawaz M."/>
            <person name="Nguyen N."/>
            <person name="Omair A."/>
            <person name="Pray J."/>
            <person name="Saleem H."/>
            <person name="Saravane K."/>
            <person name="Sharma A."/>
            <person name="Singh A."/>
            <person name="Walston M."/>
            <person name="Zaman H."/>
            <person name="Puthuveetil N."/>
            <person name="Do L."/>
            <person name="Islam N."/>
            <person name="Johnson A."/>
        </authorList>
    </citation>
    <scope>NUCLEOTIDE SEQUENCE [LARGE SCALE GENOMIC DNA]</scope>
</reference>
<keyword evidence="2" id="KW-1185">Reference proteome</keyword>
<dbReference type="EMBL" id="MN038177">
    <property type="protein sequence ID" value="QDH49633.1"/>
    <property type="molecule type" value="Genomic_DNA"/>
</dbReference>
<protein>
    <submittedName>
        <fullName evidence="1">Uncharacterized protein</fullName>
    </submittedName>
</protein>
<dbReference type="RefSeq" id="YP_009849903.1">
    <property type="nucleotide sequence ID" value="NC_048796.1"/>
</dbReference>
<sequence>MGEDDFEIPGVDEAVERVNNRKEVEFEESADDNDCGDACKI</sequence>
<accession>A0A514A8N0</accession>